<comment type="caution">
    <text evidence="1">The sequence shown here is derived from an EMBL/GenBank/DDBJ whole genome shotgun (WGS) entry which is preliminary data.</text>
</comment>
<evidence type="ECO:0000313" key="1">
    <source>
        <dbReference type="EMBL" id="MPN17313.1"/>
    </source>
</evidence>
<organism evidence="1">
    <name type="scientific">bioreactor metagenome</name>
    <dbReference type="NCBI Taxonomy" id="1076179"/>
    <lineage>
        <taxon>unclassified sequences</taxon>
        <taxon>metagenomes</taxon>
        <taxon>ecological metagenomes</taxon>
    </lineage>
</organism>
<dbReference type="EMBL" id="VSSQ01064409">
    <property type="protein sequence ID" value="MPN17313.1"/>
    <property type="molecule type" value="Genomic_DNA"/>
</dbReference>
<reference evidence="1" key="1">
    <citation type="submission" date="2019-08" db="EMBL/GenBank/DDBJ databases">
        <authorList>
            <person name="Kucharzyk K."/>
            <person name="Murdoch R.W."/>
            <person name="Higgins S."/>
            <person name="Loffler F."/>
        </authorList>
    </citation>
    <scope>NUCLEOTIDE SEQUENCE</scope>
</reference>
<sequence length="86" mass="9163">MGTAPFESSDCVQLYGAYPHSIATESTLSFNTSVPSVFFSPSVFAASVVFSSVLLDDEHPANASIHTIASADTDNNFLFIVLTPFL</sequence>
<proteinExistence type="predicted"/>
<gene>
    <name evidence="1" type="ORF">SDC9_164666</name>
</gene>
<name>A0A645FZG5_9ZZZZ</name>
<dbReference type="AlphaFoldDB" id="A0A645FZG5"/>
<accession>A0A645FZG5</accession>
<protein>
    <submittedName>
        <fullName evidence="1">Uncharacterized protein</fullName>
    </submittedName>
</protein>